<dbReference type="EMBL" id="CAJVQC010009150">
    <property type="protein sequence ID" value="CAG8601080.1"/>
    <property type="molecule type" value="Genomic_DNA"/>
</dbReference>
<dbReference type="Proteomes" id="UP000789920">
    <property type="component" value="Unassembled WGS sequence"/>
</dbReference>
<accession>A0ACA9MRV2</accession>
<organism evidence="1 2">
    <name type="scientific">Racocetra persica</name>
    <dbReference type="NCBI Taxonomy" id="160502"/>
    <lineage>
        <taxon>Eukaryota</taxon>
        <taxon>Fungi</taxon>
        <taxon>Fungi incertae sedis</taxon>
        <taxon>Mucoromycota</taxon>
        <taxon>Glomeromycotina</taxon>
        <taxon>Glomeromycetes</taxon>
        <taxon>Diversisporales</taxon>
        <taxon>Gigasporaceae</taxon>
        <taxon>Racocetra</taxon>
    </lineage>
</organism>
<gene>
    <name evidence="1" type="ORF">RPERSI_LOCUS5923</name>
</gene>
<protein>
    <submittedName>
        <fullName evidence="1">15749_t:CDS:1</fullName>
    </submittedName>
</protein>
<evidence type="ECO:0000313" key="2">
    <source>
        <dbReference type="Proteomes" id="UP000789920"/>
    </source>
</evidence>
<proteinExistence type="predicted"/>
<sequence>QNGVFEIRSLIIESIVSLTIVLRIDSQFYLDLINKRGWEDLYNALYSNAQKLWKPKLQRPDEWNSGFAILENDKEINSEVEKNGHLMVK</sequence>
<comment type="caution">
    <text evidence="1">The sequence shown here is derived from an EMBL/GenBank/DDBJ whole genome shotgun (WGS) entry which is preliminary data.</text>
</comment>
<name>A0ACA9MRV2_9GLOM</name>
<feature type="non-terminal residue" evidence="1">
    <location>
        <position position="1"/>
    </location>
</feature>
<evidence type="ECO:0000313" key="1">
    <source>
        <dbReference type="EMBL" id="CAG8601080.1"/>
    </source>
</evidence>
<reference evidence="1" key="1">
    <citation type="submission" date="2021-06" db="EMBL/GenBank/DDBJ databases">
        <authorList>
            <person name="Kallberg Y."/>
            <person name="Tangrot J."/>
            <person name="Rosling A."/>
        </authorList>
    </citation>
    <scope>NUCLEOTIDE SEQUENCE</scope>
    <source>
        <strain evidence="1">MA461A</strain>
    </source>
</reference>
<keyword evidence="2" id="KW-1185">Reference proteome</keyword>